<dbReference type="InterPro" id="IPR032710">
    <property type="entry name" value="NTF2-like_dom_sf"/>
</dbReference>
<dbReference type="InterPro" id="IPR009959">
    <property type="entry name" value="Cyclase_SnoaL-like"/>
</dbReference>
<comment type="caution">
    <text evidence="1">The sequence shown here is derived from an EMBL/GenBank/DDBJ whole genome shotgun (WGS) entry which is preliminary data.</text>
</comment>
<sequence>MIQQIAMSDSKSSELPLWVQDREIVLANDEGVEWREGQRPDYTYTNQFLHKESQYQHPEGSLEAIAQNLVRTFEMEASHKSNPQQWLSIVSDRFRMSSNGGAQYTAQEVAKEGTYNLFLGESEQYSSKSETFESSFEMFHKAFPDGFLWELTEVLSGPPNVTFKWRHWGTFSGSFKDYAPTGETIEIVGVSIARVTEDLKIESLEHYFDNSTFLQKLTAGGCPFHS</sequence>
<gene>
    <name evidence="1" type="ORF">PCC6912_46430</name>
</gene>
<dbReference type="Gene3D" id="3.10.450.50">
    <property type="match status" value="1"/>
</dbReference>
<dbReference type="PANTHER" id="PTHR31723">
    <property type="entry name" value="PATHOGENESIS-RELATED FAMILY PROTEIN"/>
    <property type="match status" value="1"/>
</dbReference>
<evidence type="ECO:0008006" key="3">
    <source>
        <dbReference type="Google" id="ProtNLM"/>
    </source>
</evidence>
<dbReference type="InterPro" id="IPR053218">
    <property type="entry name" value="Pathogen-related_defense"/>
</dbReference>
<dbReference type="AlphaFoldDB" id="A0A433N3E5"/>
<dbReference type="SUPFAM" id="SSF54427">
    <property type="entry name" value="NTF2-like"/>
    <property type="match status" value="1"/>
</dbReference>
<dbReference type="GO" id="GO:0030638">
    <property type="term" value="P:polyketide metabolic process"/>
    <property type="evidence" value="ECO:0007669"/>
    <property type="project" value="InterPro"/>
</dbReference>
<name>A0A433N3E5_CHLFR</name>
<keyword evidence="2" id="KW-1185">Reference proteome</keyword>
<dbReference type="STRING" id="211165.GCA_000317285_00314"/>
<evidence type="ECO:0000313" key="2">
    <source>
        <dbReference type="Proteomes" id="UP000268857"/>
    </source>
</evidence>
<dbReference type="Proteomes" id="UP000268857">
    <property type="component" value="Unassembled WGS sequence"/>
</dbReference>
<dbReference type="EMBL" id="RSCJ01000023">
    <property type="protein sequence ID" value="RUR75746.1"/>
    <property type="molecule type" value="Genomic_DNA"/>
</dbReference>
<evidence type="ECO:0000313" key="1">
    <source>
        <dbReference type="EMBL" id="RUR75746.1"/>
    </source>
</evidence>
<dbReference type="PANTHER" id="PTHR31723:SF10">
    <property type="entry name" value="PATHOGEN-RELATED PROTEIN"/>
    <property type="match status" value="1"/>
</dbReference>
<organism evidence="1 2">
    <name type="scientific">Chlorogloeopsis fritschii PCC 6912</name>
    <dbReference type="NCBI Taxonomy" id="211165"/>
    <lineage>
        <taxon>Bacteria</taxon>
        <taxon>Bacillati</taxon>
        <taxon>Cyanobacteriota</taxon>
        <taxon>Cyanophyceae</taxon>
        <taxon>Nostocales</taxon>
        <taxon>Chlorogloeopsidaceae</taxon>
        <taxon>Chlorogloeopsis</taxon>
    </lineage>
</organism>
<accession>A0A433N3E5</accession>
<reference evidence="1 2" key="1">
    <citation type="journal article" date="2019" name="Genome Biol. Evol.">
        <title>Day and night: Metabolic profiles and evolutionary relationships of six axenic non-marine cyanobacteria.</title>
        <authorList>
            <person name="Will S.E."/>
            <person name="Henke P."/>
            <person name="Boedeker C."/>
            <person name="Huang S."/>
            <person name="Brinkmann H."/>
            <person name="Rohde M."/>
            <person name="Jarek M."/>
            <person name="Friedl T."/>
            <person name="Seufert S."/>
            <person name="Schumacher M."/>
            <person name="Overmann J."/>
            <person name="Neumann-Schaal M."/>
            <person name="Petersen J."/>
        </authorList>
    </citation>
    <scope>NUCLEOTIDE SEQUENCE [LARGE SCALE GENOMIC DNA]</scope>
    <source>
        <strain evidence="1 2">PCC 6912</strain>
    </source>
</reference>
<proteinExistence type="predicted"/>
<dbReference type="Pfam" id="PF07366">
    <property type="entry name" value="SnoaL"/>
    <property type="match status" value="1"/>
</dbReference>
<protein>
    <recommendedName>
        <fullName evidence="3">SnoaL-like polyketide cyclase</fullName>
    </recommendedName>
</protein>